<dbReference type="EnsemblPlants" id="MELO3C013608.2.1">
    <property type="protein sequence ID" value="MELO3C013608.2.1"/>
    <property type="gene ID" value="MELO3C013608.2"/>
</dbReference>
<dbReference type="InterPro" id="IPR018499">
    <property type="entry name" value="Tetraspanin/Peripherin"/>
</dbReference>
<keyword evidence="3 5" id="KW-1133">Transmembrane helix</keyword>
<organism evidence="6">
    <name type="scientific">Cucumis melo</name>
    <name type="common">Muskmelon</name>
    <dbReference type="NCBI Taxonomy" id="3656"/>
    <lineage>
        <taxon>Eukaryota</taxon>
        <taxon>Viridiplantae</taxon>
        <taxon>Streptophyta</taxon>
        <taxon>Embryophyta</taxon>
        <taxon>Tracheophyta</taxon>
        <taxon>Spermatophyta</taxon>
        <taxon>Magnoliopsida</taxon>
        <taxon>eudicotyledons</taxon>
        <taxon>Gunneridae</taxon>
        <taxon>Pentapetalae</taxon>
        <taxon>rosids</taxon>
        <taxon>fabids</taxon>
        <taxon>Cucurbitales</taxon>
        <taxon>Cucurbitaceae</taxon>
        <taxon>Benincaseae</taxon>
        <taxon>Cucumis</taxon>
    </lineage>
</organism>
<keyword evidence="4 5" id="KW-0472">Membrane</keyword>
<evidence type="ECO:0000256" key="3">
    <source>
        <dbReference type="ARBA" id="ARBA00022989"/>
    </source>
</evidence>
<evidence type="ECO:0000256" key="2">
    <source>
        <dbReference type="ARBA" id="ARBA00022692"/>
    </source>
</evidence>
<keyword evidence="2 5" id="KW-0812">Transmembrane</keyword>
<feature type="transmembrane region" description="Helical" evidence="5">
    <location>
        <begin position="142"/>
        <end position="161"/>
    </location>
</feature>
<evidence type="ECO:0000256" key="1">
    <source>
        <dbReference type="ARBA" id="ARBA00004141"/>
    </source>
</evidence>
<dbReference type="Pfam" id="PF00335">
    <property type="entry name" value="Tetraspanin"/>
    <property type="match status" value="1"/>
</dbReference>
<comment type="subcellular location">
    <subcellularLocation>
        <location evidence="1">Membrane</location>
        <topology evidence="1">Multi-pass membrane protein</topology>
    </subcellularLocation>
</comment>
<feature type="transmembrane region" description="Helical" evidence="5">
    <location>
        <begin position="56"/>
        <end position="77"/>
    </location>
</feature>
<sequence length="240" mass="27153">MVRILRACMQSLLKFVNSGNGMVGIAMILYGIWLMRAWQRHLGHLPYEGPSDPIPWFMYSFLGLGILLCVITCLGHIAAETANGCCLHLYMLLLFMVIMVEAGVTTDVFLNRDWAEDFPKDPSGCFDQFKHFIKSNFNICKWIGISTVSIQGLSLLLAMVLKAIGSRRYYESDDEYAPERLPFLKNALHSPTTCVIGDPVFPSKNDTWNKRTDDEIMSAEPYLHSCLDLALCLDVSWDQI</sequence>
<reference evidence="6" key="1">
    <citation type="submission" date="2023-03" db="UniProtKB">
        <authorList>
            <consortium name="EnsemblPlants"/>
        </authorList>
    </citation>
    <scope>IDENTIFICATION</scope>
</reference>
<feature type="transmembrane region" description="Helical" evidence="5">
    <location>
        <begin position="12"/>
        <end position="36"/>
    </location>
</feature>
<dbReference type="Gramene" id="MELO3C013608.2.1">
    <property type="protein sequence ID" value="MELO3C013608.2.1"/>
    <property type="gene ID" value="MELO3C013608.2"/>
</dbReference>
<evidence type="ECO:0000256" key="4">
    <source>
        <dbReference type="ARBA" id="ARBA00023136"/>
    </source>
</evidence>
<protein>
    <recommendedName>
        <fullName evidence="7">Tetraspanin-19</fullName>
    </recommendedName>
</protein>
<dbReference type="AlphaFoldDB" id="A0A9I9D5V0"/>
<evidence type="ECO:0000256" key="5">
    <source>
        <dbReference type="SAM" id="Phobius"/>
    </source>
</evidence>
<name>A0A9I9D5V0_CUCME</name>
<accession>A0A9I9D5V0</accession>
<dbReference type="GO" id="GO:0016020">
    <property type="term" value="C:membrane"/>
    <property type="evidence" value="ECO:0007669"/>
    <property type="project" value="UniProtKB-SubCell"/>
</dbReference>
<feature type="transmembrane region" description="Helical" evidence="5">
    <location>
        <begin position="89"/>
        <end position="110"/>
    </location>
</feature>
<proteinExistence type="predicted"/>
<evidence type="ECO:0000313" key="6">
    <source>
        <dbReference type="EnsemblPlants" id="MELO3C013608.2.1"/>
    </source>
</evidence>
<evidence type="ECO:0008006" key="7">
    <source>
        <dbReference type="Google" id="ProtNLM"/>
    </source>
</evidence>